<proteinExistence type="predicted"/>
<dbReference type="PANTHER" id="PTHR47165:SF4">
    <property type="entry name" value="OS03G0429900 PROTEIN"/>
    <property type="match status" value="1"/>
</dbReference>
<dbReference type="AlphaFoldDB" id="A0A1D6JJN8"/>
<accession>A0A1D6JJN8</accession>
<protein>
    <submittedName>
        <fullName evidence="1">Uncharacterized protein</fullName>
    </submittedName>
</protein>
<reference evidence="1" key="1">
    <citation type="submission" date="2015-12" db="EMBL/GenBank/DDBJ databases">
        <title>Update maize B73 reference genome by single molecule sequencing technologies.</title>
        <authorList>
            <consortium name="Maize Genome Sequencing Project"/>
            <person name="Ware D."/>
        </authorList>
    </citation>
    <scope>NUCLEOTIDE SEQUENCE [LARGE SCALE GENOMIC DNA]</scope>
    <source>
        <tissue evidence="1">Seedling</tissue>
    </source>
</reference>
<evidence type="ECO:0000313" key="1">
    <source>
        <dbReference type="EMBL" id="ONL92523.1"/>
    </source>
</evidence>
<gene>
    <name evidence="1" type="ORF">ZEAMMB73_Zm00001d027273</name>
</gene>
<organism evidence="1">
    <name type="scientific">Zea mays</name>
    <name type="common">Maize</name>
    <dbReference type="NCBI Taxonomy" id="4577"/>
    <lineage>
        <taxon>Eukaryota</taxon>
        <taxon>Viridiplantae</taxon>
        <taxon>Streptophyta</taxon>
        <taxon>Embryophyta</taxon>
        <taxon>Tracheophyta</taxon>
        <taxon>Spermatophyta</taxon>
        <taxon>Magnoliopsida</taxon>
        <taxon>Liliopsida</taxon>
        <taxon>Poales</taxon>
        <taxon>Poaceae</taxon>
        <taxon>PACMAD clade</taxon>
        <taxon>Panicoideae</taxon>
        <taxon>Andropogonodae</taxon>
        <taxon>Andropogoneae</taxon>
        <taxon>Tripsacinae</taxon>
        <taxon>Zea</taxon>
    </lineage>
</organism>
<sequence length="97" mass="11297">MEPFLSGTTACRWYVNNGDIPEIEKIYNRYKLCFMGADGTSELEFVNFDQKYQLLIGKPLYGLEKKYDRFETPPEDISKGFIVDTTELDPMDIEKPK</sequence>
<dbReference type="PANTHER" id="PTHR47165">
    <property type="entry name" value="OS03G0429900 PROTEIN"/>
    <property type="match status" value="1"/>
</dbReference>
<dbReference type="InParanoid" id="A0A1D6JJN8"/>
<dbReference type="EMBL" id="CM007647">
    <property type="protein sequence ID" value="ONL92523.1"/>
    <property type="molecule type" value="Genomic_DNA"/>
</dbReference>
<name>A0A1D6JJN8_MAIZE</name>